<dbReference type="Pfam" id="PF00583">
    <property type="entry name" value="Acetyltransf_1"/>
    <property type="match status" value="1"/>
</dbReference>
<dbReference type="Proteomes" id="UP001318682">
    <property type="component" value="Chromosome"/>
</dbReference>
<sequence>MKSRSDEPAVRPLTPADRHDLVSLYDALTLGPKTARPKQIAEIMAHPGTSVFGAEVDARVVAMATLHVLPNATFGGRPYALIENVATEQAFRLRGLGRHVMQAAINTAWDQNAYKIMLMTGQKRGAQGFYQALGFDSEDKFAMVLRRP</sequence>
<keyword evidence="5" id="KW-1185">Reference proteome</keyword>
<accession>A0ABZ2BTG8</accession>
<keyword evidence="1" id="KW-0808">Transferase</keyword>
<dbReference type="InterPro" id="IPR000182">
    <property type="entry name" value="GNAT_dom"/>
</dbReference>
<protein>
    <recommendedName>
        <fullName evidence="3">N-acetyltransferase domain-containing protein</fullName>
    </recommendedName>
</protein>
<evidence type="ECO:0000256" key="1">
    <source>
        <dbReference type="ARBA" id="ARBA00022679"/>
    </source>
</evidence>
<name>A0ABZ2BTG8_9RHOB</name>
<reference evidence="5" key="2">
    <citation type="submission" date="2024-01" db="EMBL/GenBank/DDBJ databases">
        <title>Roseobacter fucihabitans sp. nov., isolated from the brown alga Fucus spiralis.</title>
        <authorList>
            <person name="Hahnke S."/>
            <person name="Berger M."/>
            <person name="Schlingloff A."/>
            <person name="Athale I."/>
            <person name="Neumann-Schaal M."/>
            <person name="Adenaya A."/>
            <person name="Poehlein A."/>
            <person name="Daniel R."/>
            <person name="Pertersen J."/>
            <person name="Brinkhoff T."/>
        </authorList>
    </citation>
    <scope>NUCLEOTIDE SEQUENCE [LARGE SCALE GENOMIC DNA]</scope>
    <source>
        <strain evidence="5">B14</strain>
    </source>
</reference>
<gene>
    <name evidence="4" type="ORF">ROLI_023520</name>
</gene>
<evidence type="ECO:0000256" key="2">
    <source>
        <dbReference type="ARBA" id="ARBA00023315"/>
    </source>
</evidence>
<feature type="domain" description="N-acetyltransferase" evidence="3">
    <location>
        <begin position="8"/>
        <end position="148"/>
    </location>
</feature>
<dbReference type="PROSITE" id="PS51186">
    <property type="entry name" value="GNAT"/>
    <property type="match status" value="1"/>
</dbReference>
<evidence type="ECO:0000313" key="4">
    <source>
        <dbReference type="EMBL" id="WVX49263.1"/>
    </source>
</evidence>
<dbReference type="PANTHER" id="PTHR43877">
    <property type="entry name" value="AMINOALKYLPHOSPHONATE N-ACETYLTRANSFERASE-RELATED-RELATED"/>
    <property type="match status" value="1"/>
</dbReference>
<proteinExistence type="predicted"/>
<dbReference type="EMBL" id="CP143423">
    <property type="protein sequence ID" value="WVX49263.1"/>
    <property type="molecule type" value="Genomic_DNA"/>
</dbReference>
<dbReference type="InterPro" id="IPR050832">
    <property type="entry name" value="Bact_Acetyltransf"/>
</dbReference>
<reference evidence="4 5" key="1">
    <citation type="submission" date="2015-07" db="EMBL/GenBank/DDBJ databases">
        <authorList>
            <person name="Voget S."/>
            <person name="Dogs M."/>
            <person name="Brinkhoff T.H."/>
            <person name="Daniel R."/>
        </authorList>
    </citation>
    <scope>NUCLEOTIDE SEQUENCE [LARGE SCALE GENOMIC DNA]</scope>
    <source>
        <strain evidence="4 5">B14</strain>
    </source>
</reference>
<dbReference type="SUPFAM" id="SSF55729">
    <property type="entry name" value="Acyl-CoA N-acyltransferases (Nat)"/>
    <property type="match status" value="1"/>
</dbReference>
<evidence type="ECO:0000259" key="3">
    <source>
        <dbReference type="PROSITE" id="PS51186"/>
    </source>
</evidence>
<dbReference type="Gene3D" id="3.40.630.30">
    <property type="match status" value="1"/>
</dbReference>
<keyword evidence="2" id="KW-0012">Acyltransferase</keyword>
<evidence type="ECO:0000313" key="5">
    <source>
        <dbReference type="Proteomes" id="UP001318682"/>
    </source>
</evidence>
<dbReference type="InterPro" id="IPR016181">
    <property type="entry name" value="Acyl_CoA_acyltransferase"/>
</dbReference>
<dbReference type="RefSeq" id="WP_187430067.1">
    <property type="nucleotide sequence ID" value="NZ_CP143423.1"/>
</dbReference>
<organism evidence="4 5">
    <name type="scientific">Roseobacter fucihabitans</name>
    <dbReference type="NCBI Taxonomy" id="1537242"/>
    <lineage>
        <taxon>Bacteria</taxon>
        <taxon>Pseudomonadati</taxon>
        <taxon>Pseudomonadota</taxon>
        <taxon>Alphaproteobacteria</taxon>
        <taxon>Rhodobacterales</taxon>
        <taxon>Roseobacteraceae</taxon>
        <taxon>Roseobacter</taxon>
    </lineage>
</organism>
<dbReference type="CDD" id="cd04301">
    <property type="entry name" value="NAT_SF"/>
    <property type="match status" value="1"/>
</dbReference>